<feature type="compositionally biased region" description="Low complexity" evidence="1">
    <location>
        <begin position="22"/>
        <end position="35"/>
    </location>
</feature>
<name>A0A6G1C660_9ORYZ</name>
<gene>
    <name evidence="2" type="ORF">E2562_013613</name>
</gene>
<accession>A0A6G1C660</accession>
<feature type="compositionally biased region" description="Polar residues" evidence="1">
    <location>
        <begin position="11"/>
        <end position="21"/>
    </location>
</feature>
<protein>
    <submittedName>
        <fullName evidence="2">Uncharacterized protein</fullName>
    </submittedName>
</protein>
<reference evidence="2 3" key="1">
    <citation type="submission" date="2019-11" db="EMBL/GenBank/DDBJ databases">
        <title>Whole genome sequence of Oryza granulata.</title>
        <authorList>
            <person name="Li W."/>
        </authorList>
    </citation>
    <scope>NUCLEOTIDE SEQUENCE [LARGE SCALE GENOMIC DNA]</scope>
    <source>
        <strain evidence="3">cv. Menghai</strain>
        <tissue evidence="2">Leaf</tissue>
    </source>
</reference>
<dbReference type="Proteomes" id="UP000479710">
    <property type="component" value="Unassembled WGS sequence"/>
</dbReference>
<comment type="caution">
    <text evidence="2">The sequence shown here is derived from an EMBL/GenBank/DDBJ whole genome shotgun (WGS) entry which is preliminary data.</text>
</comment>
<dbReference type="AlphaFoldDB" id="A0A6G1C660"/>
<feature type="region of interest" description="Disordered" evidence="1">
    <location>
        <begin position="1"/>
        <end position="45"/>
    </location>
</feature>
<evidence type="ECO:0000313" key="3">
    <source>
        <dbReference type="Proteomes" id="UP000479710"/>
    </source>
</evidence>
<organism evidence="2 3">
    <name type="scientific">Oryza meyeriana var. granulata</name>
    <dbReference type="NCBI Taxonomy" id="110450"/>
    <lineage>
        <taxon>Eukaryota</taxon>
        <taxon>Viridiplantae</taxon>
        <taxon>Streptophyta</taxon>
        <taxon>Embryophyta</taxon>
        <taxon>Tracheophyta</taxon>
        <taxon>Spermatophyta</taxon>
        <taxon>Magnoliopsida</taxon>
        <taxon>Liliopsida</taxon>
        <taxon>Poales</taxon>
        <taxon>Poaceae</taxon>
        <taxon>BOP clade</taxon>
        <taxon>Oryzoideae</taxon>
        <taxon>Oryzeae</taxon>
        <taxon>Oryzinae</taxon>
        <taxon>Oryza</taxon>
        <taxon>Oryza meyeriana</taxon>
    </lineage>
</organism>
<sequence length="121" mass="12824">MLGSGGGTTTPSASLALSQDDTSLATPTTPAPTSSVGAPEFMSPPFQDKERLDVVHSDMPVRYRTIGNLIREDALAPGLVLRELEEASLLLARPGKPCSSAEVESDEAWHATMKEEMNAVN</sequence>
<keyword evidence="3" id="KW-1185">Reference proteome</keyword>
<proteinExistence type="predicted"/>
<evidence type="ECO:0000256" key="1">
    <source>
        <dbReference type="SAM" id="MobiDB-lite"/>
    </source>
</evidence>
<dbReference type="EMBL" id="SPHZ02000010">
    <property type="protein sequence ID" value="KAF0895531.1"/>
    <property type="molecule type" value="Genomic_DNA"/>
</dbReference>
<evidence type="ECO:0000313" key="2">
    <source>
        <dbReference type="EMBL" id="KAF0895531.1"/>
    </source>
</evidence>